<feature type="domain" description="HTH IS21-type" evidence="1">
    <location>
        <begin position="3"/>
        <end position="62"/>
    </location>
</feature>
<name>A0A1M6STV0_9PROT</name>
<organism evidence="2 3">
    <name type="scientific">Muricoccus roseus</name>
    <dbReference type="NCBI Taxonomy" id="198092"/>
    <lineage>
        <taxon>Bacteria</taxon>
        <taxon>Pseudomonadati</taxon>
        <taxon>Pseudomonadota</taxon>
        <taxon>Alphaproteobacteria</taxon>
        <taxon>Acetobacterales</taxon>
        <taxon>Roseomonadaceae</taxon>
        <taxon>Muricoccus</taxon>
    </lineage>
</organism>
<reference evidence="2 3" key="1">
    <citation type="submission" date="2016-11" db="EMBL/GenBank/DDBJ databases">
        <authorList>
            <person name="Jaros S."/>
            <person name="Januszkiewicz K."/>
            <person name="Wedrychowicz H."/>
        </authorList>
    </citation>
    <scope>NUCLEOTIDE SEQUENCE [LARGE SCALE GENOMIC DNA]</scope>
    <source>
        <strain evidence="2 3">DSM 14916</strain>
    </source>
</reference>
<dbReference type="Proteomes" id="UP000184387">
    <property type="component" value="Unassembled WGS sequence"/>
</dbReference>
<protein>
    <recommendedName>
        <fullName evidence="1">HTH IS21-type domain-containing protein</fullName>
    </recommendedName>
</protein>
<evidence type="ECO:0000313" key="2">
    <source>
        <dbReference type="EMBL" id="SHK48154.1"/>
    </source>
</evidence>
<dbReference type="PROSITE" id="PS50531">
    <property type="entry name" value="HTH_IS21"/>
    <property type="match status" value="1"/>
</dbReference>
<keyword evidence="3" id="KW-1185">Reference proteome</keyword>
<accession>A0A1M6STV0</accession>
<proteinExistence type="predicted"/>
<dbReference type="AlphaFoldDB" id="A0A1M6STV0"/>
<feature type="non-terminal residue" evidence="2">
    <location>
        <position position="62"/>
    </location>
</feature>
<dbReference type="EMBL" id="FQZF01000061">
    <property type="protein sequence ID" value="SHK48154.1"/>
    <property type="molecule type" value="Genomic_DNA"/>
</dbReference>
<evidence type="ECO:0000259" key="1">
    <source>
        <dbReference type="PROSITE" id="PS50531"/>
    </source>
</evidence>
<sequence length="62" mass="7500">MELLSVIRRWHHRDCIPIREIERRTGLSRNTIRKYLRADAVEVRFKVPERPSRLDPFADKLS</sequence>
<gene>
    <name evidence="2" type="ORF">SAMN02745194_05008</name>
</gene>
<evidence type="ECO:0000313" key="3">
    <source>
        <dbReference type="Proteomes" id="UP000184387"/>
    </source>
</evidence>
<dbReference type="InterPro" id="IPR017894">
    <property type="entry name" value="HTH_IS21_transposase_type"/>
</dbReference>